<evidence type="ECO:0000313" key="1">
    <source>
        <dbReference type="EMBL" id="PIL42050.1"/>
    </source>
</evidence>
<name>A0A2G8T7M6_9BURK</name>
<evidence type="ECO:0008006" key="3">
    <source>
        <dbReference type="Google" id="ProtNLM"/>
    </source>
</evidence>
<reference evidence="1 2" key="1">
    <citation type="submission" date="2017-10" db="EMBL/GenBank/DDBJ databases">
        <title>Massilia psychrophilum sp. nov., a novel purple-pigmented bacterium isolated from Tianshan glacier, Xinjiang Municipality, China.</title>
        <authorList>
            <person name="Wang H."/>
        </authorList>
    </citation>
    <scope>NUCLEOTIDE SEQUENCE [LARGE SCALE GENOMIC DNA]</scope>
    <source>
        <strain evidence="1 2">JCM 30074</strain>
    </source>
</reference>
<protein>
    <recommendedName>
        <fullName evidence="3">SHOCT domain-containing protein</fullName>
    </recommendedName>
</protein>
<evidence type="ECO:0000313" key="2">
    <source>
        <dbReference type="Proteomes" id="UP000230390"/>
    </source>
</evidence>
<dbReference type="OrthoDB" id="8859466at2"/>
<dbReference type="Proteomes" id="UP000230390">
    <property type="component" value="Unassembled WGS sequence"/>
</dbReference>
<keyword evidence="2" id="KW-1185">Reference proteome</keyword>
<comment type="caution">
    <text evidence="1">The sequence shown here is derived from an EMBL/GenBank/DDBJ whole genome shotgun (WGS) entry which is preliminary data.</text>
</comment>
<accession>A0A2G8T7M6</accession>
<proteinExistence type="predicted"/>
<dbReference type="EMBL" id="PDOC01000040">
    <property type="protein sequence ID" value="PIL42050.1"/>
    <property type="molecule type" value="Genomic_DNA"/>
</dbReference>
<sequence>MHRARRQRLASQDWATLCFKVSEDQLHLTSKDTSQNLSISIDEVVAIEISGPGTTSSNAGVTGGGFGLEGAALGLVAASLINAVTSRTATNTFLRLATLRAEVYLHFTDIEPFALRMYLSAAVVQVDALRHQIAPRGVGLSDEIAALKVLLDEGTLTAEEFQPGKAKLLGASA</sequence>
<dbReference type="RefSeq" id="WP_099793833.1">
    <property type="nucleotide sequence ID" value="NZ_JBHLYV010000082.1"/>
</dbReference>
<dbReference type="AlphaFoldDB" id="A0A2G8T7M6"/>
<organism evidence="1 2">
    <name type="scientific">Massilia eurypsychrophila</name>
    <dbReference type="NCBI Taxonomy" id="1485217"/>
    <lineage>
        <taxon>Bacteria</taxon>
        <taxon>Pseudomonadati</taxon>
        <taxon>Pseudomonadota</taxon>
        <taxon>Betaproteobacteria</taxon>
        <taxon>Burkholderiales</taxon>
        <taxon>Oxalobacteraceae</taxon>
        <taxon>Telluria group</taxon>
        <taxon>Massilia</taxon>
    </lineage>
</organism>
<gene>
    <name evidence="1" type="ORF">CR105_26365</name>
</gene>